<name>A0A644SVA1_9ZZZZ</name>
<dbReference type="PANTHER" id="PTHR10587">
    <property type="entry name" value="GLYCOSYL TRANSFERASE-RELATED"/>
    <property type="match status" value="1"/>
</dbReference>
<dbReference type="InterPro" id="IPR011330">
    <property type="entry name" value="Glyco_hydro/deAcase_b/a-brl"/>
</dbReference>
<keyword evidence="1" id="KW-0479">Metal-binding</keyword>
<dbReference type="Gene3D" id="3.20.20.370">
    <property type="entry name" value="Glycoside hydrolase/deacetylase"/>
    <property type="match status" value="1"/>
</dbReference>
<sequence>MRIRRLSHFGIAFSLIFTVLIMAEAYLGNDGLIKSVPTTHKVISLTFDDGPHPDSTPKLLAILREKDVKATMFVLGQSVDENPALFAQMVADGHEIGSHAYNHIFISKLNAKERAEQFEKAERSIMIAAPKPVLFRPPGGGYNDGVVQDALRRGYRTVLWSIDTRDWSRPGVNQIVNHVMKKIKPGSIVLMHDGQYDLQTAAAVGVIIDRIRAEGYTLVTVGELLQYYEERE</sequence>
<dbReference type="GO" id="GO:0016810">
    <property type="term" value="F:hydrolase activity, acting on carbon-nitrogen (but not peptide) bonds"/>
    <property type="evidence" value="ECO:0007669"/>
    <property type="project" value="InterPro"/>
</dbReference>
<evidence type="ECO:0000256" key="1">
    <source>
        <dbReference type="ARBA" id="ARBA00022723"/>
    </source>
</evidence>
<protein>
    <submittedName>
        <fullName evidence="4">Peptidoglycan-N-acetylglucosamine deacetylase</fullName>
        <ecNumber evidence="4">3.5.1.104</ecNumber>
    </submittedName>
</protein>
<organism evidence="4">
    <name type="scientific">bioreactor metagenome</name>
    <dbReference type="NCBI Taxonomy" id="1076179"/>
    <lineage>
        <taxon>unclassified sequences</taxon>
        <taxon>metagenomes</taxon>
        <taxon>ecological metagenomes</taxon>
    </lineage>
</organism>
<dbReference type="Pfam" id="PF01522">
    <property type="entry name" value="Polysacc_deac_1"/>
    <property type="match status" value="1"/>
</dbReference>
<feature type="domain" description="NodB homology" evidence="3">
    <location>
        <begin position="41"/>
        <end position="219"/>
    </location>
</feature>
<reference evidence="4" key="1">
    <citation type="submission" date="2019-08" db="EMBL/GenBank/DDBJ databases">
        <authorList>
            <person name="Kucharzyk K."/>
            <person name="Murdoch R.W."/>
            <person name="Higgins S."/>
            <person name="Loffler F."/>
        </authorList>
    </citation>
    <scope>NUCLEOTIDE SEQUENCE</scope>
</reference>
<evidence type="ECO:0000256" key="2">
    <source>
        <dbReference type="ARBA" id="ARBA00022801"/>
    </source>
</evidence>
<accession>A0A644SVA1</accession>
<dbReference type="GO" id="GO:0046872">
    <property type="term" value="F:metal ion binding"/>
    <property type="evidence" value="ECO:0007669"/>
    <property type="project" value="UniProtKB-KW"/>
</dbReference>
<dbReference type="EMBL" id="VSSQ01000007">
    <property type="protein sequence ID" value="MPL58543.1"/>
    <property type="molecule type" value="Genomic_DNA"/>
</dbReference>
<dbReference type="SUPFAM" id="SSF88713">
    <property type="entry name" value="Glycoside hydrolase/deacetylase"/>
    <property type="match status" value="1"/>
</dbReference>
<evidence type="ECO:0000313" key="4">
    <source>
        <dbReference type="EMBL" id="MPL58543.1"/>
    </source>
</evidence>
<dbReference type="CDD" id="cd10917">
    <property type="entry name" value="CE4_NodB_like_6s_7s"/>
    <property type="match status" value="1"/>
</dbReference>
<gene>
    <name evidence="4" type="primary">pgdA_1</name>
    <name evidence="4" type="ORF">SDC9_04077</name>
</gene>
<dbReference type="InterPro" id="IPR002509">
    <property type="entry name" value="NODB_dom"/>
</dbReference>
<dbReference type="EC" id="3.5.1.104" evidence="4"/>
<dbReference type="GO" id="GO:0016020">
    <property type="term" value="C:membrane"/>
    <property type="evidence" value="ECO:0007669"/>
    <property type="project" value="TreeGrafter"/>
</dbReference>
<evidence type="ECO:0000259" key="3">
    <source>
        <dbReference type="PROSITE" id="PS51677"/>
    </source>
</evidence>
<dbReference type="AlphaFoldDB" id="A0A644SVA1"/>
<proteinExistence type="predicted"/>
<dbReference type="InterPro" id="IPR050248">
    <property type="entry name" value="Polysacc_deacetylase_ArnD"/>
</dbReference>
<comment type="caution">
    <text evidence="4">The sequence shown here is derived from an EMBL/GenBank/DDBJ whole genome shotgun (WGS) entry which is preliminary data.</text>
</comment>
<dbReference type="PANTHER" id="PTHR10587:SF133">
    <property type="entry name" value="CHITIN DEACETYLASE 1-RELATED"/>
    <property type="match status" value="1"/>
</dbReference>
<keyword evidence="2 4" id="KW-0378">Hydrolase</keyword>
<dbReference type="PROSITE" id="PS51677">
    <property type="entry name" value="NODB"/>
    <property type="match status" value="1"/>
</dbReference>
<dbReference type="GO" id="GO:0005975">
    <property type="term" value="P:carbohydrate metabolic process"/>
    <property type="evidence" value="ECO:0007669"/>
    <property type="project" value="InterPro"/>
</dbReference>